<accession>A0A558D9G6</accession>
<reference evidence="2 3" key="2">
    <citation type="submission" date="2019-08" db="EMBL/GenBank/DDBJ databases">
        <title>Amycolatopsis acidicola sp. nov., isolated from peat swamp forest soil.</title>
        <authorList>
            <person name="Srisuk N."/>
        </authorList>
    </citation>
    <scope>NUCLEOTIDE SEQUENCE [LARGE SCALE GENOMIC DNA]</scope>
    <source>
        <strain evidence="2 3">TBRC 6029</strain>
    </source>
</reference>
<dbReference type="EMBL" id="VJWX01000042">
    <property type="protein sequence ID" value="TVT57668.1"/>
    <property type="molecule type" value="Genomic_DNA"/>
</dbReference>
<keyword evidence="1" id="KW-0812">Transmembrane</keyword>
<reference evidence="2 3" key="1">
    <citation type="submission" date="2019-07" db="EMBL/GenBank/DDBJ databases">
        <authorList>
            <person name="Duangmal K."/>
            <person name="Teo W.F.A."/>
        </authorList>
    </citation>
    <scope>NUCLEOTIDE SEQUENCE [LARGE SCALE GENOMIC DNA]</scope>
    <source>
        <strain evidence="2 3">TBRC 6029</strain>
    </source>
</reference>
<keyword evidence="1" id="KW-0472">Membrane</keyword>
<name>A0A558D9G6_9PSEU</name>
<organism evidence="2 3">
    <name type="scientific">Amycolatopsis rhizosphaerae</name>
    <dbReference type="NCBI Taxonomy" id="2053003"/>
    <lineage>
        <taxon>Bacteria</taxon>
        <taxon>Bacillati</taxon>
        <taxon>Actinomycetota</taxon>
        <taxon>Actinomycetes</taxon>
        <taxon>Pseudonocardiales</taxon>
        <taxon>Pseudonocardiaceae</taxon>
        <taxon>Amycolatopsis</taxon>
    </lineage>
</organism>
<comment type="caution">
    <text evidence="2">The sequence shown here is derived from an EMBL/GenBank/DDBJ whole genome shotgun (WGS) entry which is preliminary data.</text>
</comment>
<proteinExistence type="predicted"/>
<protein>
    <submittedName>
        <fullName evidence="2">DUF2550 family protein</fullName>
    </submittedName>
</protein>
<dbReference type="Proteomes" id="UP000320011">
    <property type="component" value="Unassembled WGS sequence"/>
</dbReference>
<dbReference type="Pfam" id="PF10739">
    <property type="entry name" value="DUF2550"/>
    <property type="match status" value="1"/>
</dbReference>
<keyword evidence="3" id="KW-1185">Reference proteome</keyword>
<feature type="transmembrane region" description="Helical" evidence="1">
    <location>
        <begin position="6"/>
        <end position="26"/>
    </location>
</feature>
<dbReference type="OrthoDB" id="4793422at2"/>
<gene>
    <name evidence="2" type="ORF">FNH05_07045</name>
</gene>
<dbReference type="AlphaFoldDB" id="A0A558D9G6"/>
<dbReference type="RefSeq" id="WP_144586475.1">
    <property type="nucleotide sequence ID" value="NZ_VJWX01000042.1"/>
</dbReference>
<evidence type="ECO:0000313" key="2">
    <source>
        <dbReference type="EMBL" id="TVT57668.1"/>
    </source>
</evidence>
<dbReference type="InterPro" id="IPR019675">
    <property type="entry name" value="DUF2550"/>
</dbReference>
<keyword evidence="1" id="KW-1133">Transmembrane helix</keyword>
<evidence type="ECO:0000256" key="1">
    <source>
        <dbReference type="SAM" id="Phobius"/>
    </source>
</evidence>
<evidence type="ECO:0000313" key="3">
    <source>
        <dbReference type="Proteomes" id="UP000320011"/>
    </source>
</evidence>
<sequence length="147" mass="16376">MDITEIAVIVLVLLLGLVVISAWYGLRWVRMRRNGGVSVALRWKPDNARAGWHLGIGRYEGEVFAWYRVWSLRTGPDRVFDRDTLVIADRRDPAGTEAYAVPTDATVLRCESDGREPIEIAMGPGALTGFLSWLESAPPGRRVPRAS</sequence>